<reference evidence="3" key="1">
    <citation type="journal article" date="2020" name="bioRxiv">
        <title>A rank-normalized archaeal taxonomy based on genome phylogeny resolves widespread incomplete and uneven classifications.</title>
        <authorList>
            <person name="Rinke C."/>
            <person name="Chuvochina M."/>
            <person name="Mussig A.J."/>
            <person name="Chaumeil P.-A."/>
            <person name="Waite D.W."/>
            <person name="Whitman W.B."/>
            <person name="Parks D.H."/>
            <person name="Hugenholtz P."/>
        </authorList>
    </citation>
    <scope>NUCLEOTIDE SEQUENCE [LARGE SCALE GENOMIC DNA]</scope>
</reference>
<organism evidence="1 3">
    <name type="scientific">Candidatus Iainarchaeum sp</name>
    <dbReference type="NCBI Taxonomy" id="3101447"/>
    <lineage>
        <taxon>Archaea</taxon>
        <taxon>Candidatus Iainarchaeota</taxon>
        <taxon>Candidatus Iainarchaeia</taxon>
        <taxon>Candidatus Iainarchaeales</taxon>
        <taxon>Candidatus Iainarchaeaceae</taxon>
        <taxon>Candidatus Iainarchaeum</taxon>
    </lineage>
</organism>
<dbReference type="EMBL" id="DUGH01000148">
    <property type="protein sequence ID" value="HIH16972.1"/>
    <property type="molecule type" value="Genomic_DNA"/>
</dbReference>
<reference evidence="2" key="3">
    <citation type="submission" date="2021-05" db="EMBL/GenBank/DDBJ databases">
        <title>Protein family content uncovers lineage relationships and bacterial pathway maintenance mechanisms in DPANN archaea.</title>
        <authorList>
            <person name="Castelle C.J."/>
            <person name="Meheust R."/>
            <person name="Jaffe A.L."/>
            <person name="Seitz K."/>
            <person name="Gong X."/>
            <person name="Baker B.J."/>
            <person name="Banfield J.F."/>
        </authorList>
    </citation>
    <scope>NUCLEOTIDE SEQUENCE</scope>
    <source>
        <strain evidence="2">RIFCSPLOWO2_01_FULL_58_19</strain>
    </source>
</reference>
<proteinExistence type="predicted"/>
<evidence type="ECO:0000313" key="2">
    <source>
        <dbReference type="EMBL" id="MBS3062556.1"/>
    </source>
</evidence>
<protein>
    <submittedName>
        <fullName evidence="1">Uncharacterized protein</fullName>
    </submittedName>
</protein>
<dbReference type="Proteomes" id="UP000564964">
    <property type="component" value="Unassembled WGS sequence"/>
</dbReference>
<dbReference type="AlphaFoldDB" id="A0A7J4JGW4"/>
<dbReference type="Proteomes" id="UP000678237">
    <property type="component" value="Unassembled WGS sequence"/>
</dbReference>
<comment type="caution">
    <text evidence="1">The sequence shown here is derived from an EMBL/GenBank/DDBJ whole genome shotgun (WGS) entry which is preliminary data.</text>
</comment>
<name>A0A7J4JGW4_9ARCH</name>
<evidence type="ECO:0000313" key="1">
    <source>
        <dbReference type="EMBL" id="HIH16972.1"/>
    </source>
</evidence>
<evidence type="ECO:0000313" key="3">
    <source>
        <dbReference type="Proteomes" id="UP000564964"/>
    </source>
</evidence>
<sequence>MKTNLAQLAITALLLLSIASMASAREFVQTDKDIWGGFWAVVNEKPYCRIYQWVFKPYMEGTLASTSMKAFGEENAIRYRGIESCFAGLKGNVTTAEVVRTEPTFEGERNAEEPAAKNYETAPNREARMQEVKARYYGRRNEAGARVAIRRGEIKGEFIAPNFNSLDDVSNYRDQIINGTYAARPWVRYYAQSCNKYPLEAMVEVAKTGTTSYMSVTDTQRSIHEFTTCFKELIDDVLAATGQTQLVITRGVTSGVKGEVSIPVSVAAKATNYPPACTKKYMMRWIDHCVGTGQCPTGMKQACGL</sequence>
<accession>A0A7J4JGW4</accession>
<dbReference type="EMBL" id="JAGVWE010000002">
    <property type="protein sequence ID" value="MBS3062556.1"/>
    <property type="molecule type" value="Genomic_DNA"/>
</dbReference>
<gene>
    <name evidence="1" type="ORF">HA252_06215</name>
    <name evidence="2" type="ORF">J4203_01665</name>
</gene>
<reference evidence="2" key="2">
    <citation type="submission" date="2021-03" db="EMBL/GenBank/DDBJ databases">
        <authorList>
            <person name="Jaffe A."/>
        </authorList>
    </citation>
    <scope>NUCLEOTIDE SEQUENCE</scope>
    <source>
        <strain evidence="2">RIFCSPLOWO2_01_FULL_58_19</strain>
    </source>
</reference>